<protein>
    <recommendedName>
        <fullName evidence="6">Ig-like domain-containing protein</fullName>
    </recommendedName>
</protein>
<comment type="similarity">
    <text evidence="2 5">Belongs to the acyl-CoA dehydrogenase family.</text>
</comment>
<dbReference type="InterPro" id="IPR006091">
    <property type="entry name" value="Acyl-CoA_Oxase/DH_mid-dom"/>
</dbReference>
<dbReference type="OrthoDB" id="435240at2759"/>
<comment type="cofactor">
    <cofactor evidence="1 5">
        <name>FAD</name>
        <dbReference type="ChEBI" id="CHEBI:57692"/>
    </cofactor>
</comment>
<keyword evidence="3 5" id="KW-0285">Flavoprotein</keyword>
<dbReference type="GO" id="GO:0005777">
    <property type="term" value="C:peroxisome"/>
    <property type="evidence" value="ECO:0007669"/>
    <property type="project" value="TreeGrafter"/>
</dbReference>
<dbReference type="Gene3D" id="1.20.140.10">
    <property type="entry name" value="Butyryl-CoA Dehydrogenase, subunit A, domain 3"/>
    <property type="match status" value="1"/>
</dbReference>
<dbReference type="EMBL" id="AJWJ01000390">
    <property type="protein sequence ID" value="KAF2071301.1"/>
    <property type="molecule type" value="Genomic_DNA"/>
</dbReference>
<dbReference type="InterPro" id="IPR009075">
    <property type="entry name" value="AcylCo_DH/oxidase_C"/>
</dbReference>
<evidence type="ECO:0000313" key="7">
    <source>
        <dbReference type="EMBL" id="KAF2071301.1"/>
    </source>
</evidence>
<dbReference type="AlphaFoldDB" id="A0A8J4PQW5"/>
<evidence type="ECO:0000256" key="4">
    <source>
        <dbReference type="ARBA" id="ARBA00022827"/>
    </source>
</evidence>
<dbReference type="InterPro" id="IPR045008">
    <property type="entry name" value="ACX4-like"/>
</dbReference>
<reference evidence="7" key="1">
    <citation type="submission" date="2020-01" db="EMBL/GenBank/DDBJ databases">
        <title>Development of genomics and gene disruption for Polysphondylium violaceum indicates a role for the polyketide synthase stlB in stalk morphogenesis.</title>
        <authorList>
            <person name="Narita B."/>
            <person name="Kawabe Y."/>
            <person name="Kin K."/>
            <person name="Saito T."/>
            <person name="Gibbs R."/>
            <person name="Kuspa A."/>
            <person name="Muzny D."/>
            <person name="Queller D."/>
            <person name="Richards S."/>
            <person name="Strassman J."/>
            <person name="Sucgang R."/>
            <person name="Worley K."/>
            <person name="Schaap P."/>
        </authorList>
    </citation>
    <scope>NUCLEOTIDE SEQUENCE</scope>
    <source>
        <strain evidence="7">QSvi11</strain>
    </source>
</reference>
<dbReference type="SUPFAM" id="SSF47203">
    <property type="entry name" value="Acyl-CoA dehydrogenase C-terminal domain-like"/>
    <property type="match status" value="1"/>
</dbReference>
<dbReference type="GO" id="GO:0050660">
    <property type="term" value="F:flavin adenine dinucleotide binding"/>
    <property type="evidence" value="ECO:0007669"/>
    <property type="project" value="InterPro"/>
</dbReference>
<dbReference type="InterPro" id="IPR006089">
    <property type="entry name" value="Acyl-CoA_DH_CS"/>
</dbReference>
<evidence type="ECO:0000256" key="5">
    <source>
        <dbReference type="RuleBase" id="RU362125"/>
    </source>
</evidence>
<dbReference type="Pfam" id="PF02771">
    <property type="entry name" value="Acyl-CoA_dh_N"/>
    <property type="match status" value="1"/>
</dbReference>
<dbReference type="Gene3D" id="2.40.110.10">
    <property type="entry name" value="Butyryl-CoA Dehydrogenase, subunit A, domain 2"/>
    <property type="match status" value="1"/>
</dbReference>
<accession>A0A8J4PQW5</accession>
<keyword evidence="4 5" id="KW-0274">FAD</keyword>
<dbReference type="SUPFAM" id="SSF56645">
    <property type="entry name" value="Acyl-CoA dehydrogenase NM domain-like"/>
    <property type="match status" value="1"/>
</dbReference>
<feature type="domain" description="Ig-like" evidence="6">
    <location>
        <begin position="154"/>
        <end position="268"/>
    </location>
</feature>
<dbReference type="InterPro" id="IPR009100">
    <property type="entry name" value="AcylCoA_DH/oxidase_NM_dom_sf"/>
</dbReference>
<dbReference type="GO" id="GO:0006635">
    <property type="term" value="P:fatty acid beta-oxidation"/>
    <property type="evidence" value="ECO:0007669"/>
    <property type="project" value="InterPro"/>
</dbReference>
<dbReference type="InterPro" id="IPR036250">
    <property type="entry name" value="AcylCo_DH-like_C"/>
</dbReference>
<dbReference type="InterPro" id="IPR007110">
    <property type="entry name" value="Ig-like_dom"/>
</dbReference>
<gene>
    <name evidence="7" type="ORF">CYY_007376</name>
</gene>
<dbReference type="InterPro" id="IPR013786">
    <property type="entry name" value="AcylCoA_DH/ox_N"/>
</dbReference>
<dbReference type="Pfam" id="PF00441">
    <property type="entry name" value="Acyl-CoA_dh_1"/>
    <property type="match status" value="1"/>
</dbReference>
<dbReference type="Gene3D" id="1.10.540.10">
    <property type="entry name" value="Acyl-CoA dehydrogenase/oxidase, N-terminal domain"/>
    <property type="match status" value="1"/>
</dbReference>
<dbReference type="Proteomes" id="UP000695562">
    <property type="component" value="Unassembled WGS sequence"/>
</dbReference>
<evidence type="ECO:0000313" key="8">
    <source>
        <dbReference type="Proteomes" id="UP000695562"/>
    </source>
</evidence>
<dbReference type="PANTHER" id="PTHR43188:SF1">
    <property type="entry name" value="ACYL-COA DEHYDROGENASE"/>
    <property type="match status" value="1"/>
</dbReference>
<dbReference type="Pfam" id="PF02770">
    <property type="entry name" value="Acyl-CoA_dh_M"/>
    <property type="match status" value="1"/>
</dbReference>
<evidence type="ECO:0000256" key="2">
    <source>
        <dbReference type="ARBA" id="ARBA00009347"/>
    </source>
</evidence>
<sequence>MERIQAIGNHLLAPSDSYSSELKTSEVRGKESNKEFSIDYYQFSDLLTPKEREIREKAKDFVKNNLDLDQLNKYYEKAEFPFFLLDKLKKLGWVGANIKDYGCPGMGAGELGMVALELSKTSTDLSTFYCILLNISMLPIFYCGSEQQKQHYLPKMASMDMIGAFALTEPEAGSDASGLKCSATKVPGGWRLNGEKRWIGNAPIADVLIVWARNSDTKKIHGFIVEPSKHKGVTIEKMENKIALRSVQNGHIYLRDCFVPDEQQLPLAKDFQTGPGKCLFLTRIVAAWIALGVASNAYEKCLEYVKQRKQFGQPLASFQLVQERLTRMLGNLQGMTLMCLRISQLFDQGKLTYGQVGLLKAHVSLKGREIVSLSRELLGGNGIASDFGGVARNFVDMEAIYTFEGTYDVNSLITGREITGISAFK</sequence>
<dbReference type="PANTHER" id="PTHR43188">
    <property type="entry name" value="ACYL-COENZYME A OXIDASE"/>
    <property type="match status" value="1"/>
</dbReference>
<evidence type="ECO:0000256" key="3">
    <source>
        <dbReference type="ARBA" id="ARBA00022630"/>
    </source>
</evidence>
<dbReference type="FunFam" id="2.40.110.10:FF:000013">
    <property type="entry name" value="Acyl-coenzyme A oxidase 4 peroxisomal"/>
    <property type="match status" value="1"/>
</dbReference>
<evidence type="ECO:0000256" key="1">
    <source>
        <dbReference type="ARBA" id="ARBA00001974"/>
    </source>
</evidence>
<name>A0A8J4PQW5_9MYCE</name>
<proteinExistence type="inferred from homology"/>
<dbReference type="InterPro" id="IPR037069">
    <property type="entry name" value="AcylCoA_DH/ox_N_sf"/>
</dbReference>
<dbReference type="PROSITE" id="PS00072">
    <property type="entry name" value="ACYL_COA_DH_1"/>
    <property type="match status" value="1"/>
</dbReference>
<keyword evidence="5" id="KW-0560">Oxidoreductase</keyword>
<organism evidence="7 8">
    <name type="scientific">Polysphondylium violaceum</name>
    <dbReference type="NCBI Taxonomy" id="133409"/>
    <lineage>
        <taxon>Eukaryota</taxon>
        <taxon>Amoebozoa</taxon>
        <taxon>Evosea</taxon>
        <taxon>Eumycetozoa</taxon>
        <taxon>Dictyostelia</taxon>
        <taxon>Dictyosteliales</taxon>
        <taxon>Dictyosteliaceae</taxon>
        <taxon>Polysphondylium</taxon>
    </lineage>
</organism>
<dbReference type="GO" id="GO:0003995">
    <property type="term" value="F:acyl-CoA dehydrogenase activity"/>
    <property type="evidence" value="ECO:0007669"/>
    <property type="project" value="InterPro"/>
</dbReference>
<keyword evidence="8" id="KW-1185">Reference proteome</keyword>
<dbReference type="PROSITE" id="PS50835">
    <property type="entry name" value="IG_LIKE"/>
    <property type="match status" value="1"/>
</dbReference>
<comment type="caution">
    <text evidence="7">The sequence shown here is derived from an EMBL/GenBank/DDBJ whole genome shotgun (WGS) entry which is preliminary data.</text>
</comment>
<evidence type="ECO:0000259" key="6">
    <source>
        <dbReference type="PROSITE" id="PS50835"/>
    </source>
</evidence>
<dbReference type="InterPro" id="IPR046373">
    <property type="entry name" value="Acyl-CoA_Oxase/DH_mid-dom_sf"/>
</dbReference>